<evidence type="ECO:0000313" key="2">
    <source>
        <dbReference type="EMBL" id="TJY34587.1"/>
    </source>
</evidence>
<dbReference type="RefSeq" id="WP_136843549.1">
    <property type="nucleotide sequence ID" value="NZ_SUPL01000005.1"/>
</dbReference>
<feature type="signal peptide" evidence="1">
    <location>
        <begin position="1"/>
        <end position="21"/>
    </location>
</feature>
<dbReference type="InterPro" id="IPR032710">
    <property type="entry name" value="NTF2-like_dom_sf"/>
</dbReference>
<gene>
    <name evidence="2" type="ORF">E5167_09745</name>
</gene>
<proteinExistence type="predicted"/>
<evidence type="ECO:0000256" key="1">
    <source>
        <dbReference type="SAM" id="SignalP"/>
    </source>
</evidence>
<dbReference type="Proteomes" id="UP000307657">
    <property type="component" value="Unassembled WGS sequence"/>
</dbReference>
<keyword evidence="1" id="KW-0732">Signal</keyword>
<comment type="caution">
    <text evidence="2">The sequence shown here is derived from an EMBL/GenBank/DDBJ whole genome shotgun (WGS) entry which is preliminary data.</text>
</comment>
<protein>
    <submittedName>
        <fullName evidence="2">Nuclear transport factor 2 family protein</fullName>
    </submittedName>
</protein>
<evidence type="ECO:0000313" key="3">
    <source>
        <dbReference type="Proteomes" id="UP000307657"/>
    </source>
</evidence>
<keyword evidence="3" id="KW-1185">Reference proteome</keyword>
<dbReference type="EMBL" id="SUPL01000005">
    <property type="protein sequence ID" value="TJY34587.1"/>
    <property type="molecule type" value="Genomic_DNA"/>
</dbReference>
<feature type="chain" id="PRO_5020520352" evidence="1">
    <location>
        <begin position="22"/>
        <end position="153"/>
    </location>
</feature>
<name>A0A4U0ES69_9FLAO</name>
<accession>A0A4U0ES69</accession>
<dbReference type="Gene3D" id="3.10.450.50">
    <property type="match status" value="1"/>
</dbReference>
<sequence>MNKNLFSFILPVFLISNTNVAQEATEAHKDSINTILTKYYNLNLKMFQEGSTVEDVDNAFNLFTDDFTYTHSKFNGFYTRESLYKSALRNLNEGNYDGRVTDFKIESKIIGLKAAAVQKRFVEKKGGVIVESELQMTLFEFRDGKISRIVEYW</sequence>
<dbReference type="SUPFAM" id="SSF54427">
    <property type="entry name" value="NTF2-like"/>
    <property type="match status" value="1"/>
</dbReference>
<reference evidence="2 3" key="1">
    <citation type="submission" date="2019-04" db="EMBL/GenBank/DDBJ databases">
        <title>Lacinutrix sp. nov., isolated from marine water.</title>
        <authorList>
            <person name="Kim W."/>
        </authorList>
    </citation>
    <scope>NUCLEOTIDE SEQUENCE [LARGE SCALE GENOMIC DNA]</scope>
    <source>
        <strain evidence="2 3">CAU 1491</strain>
    </source>
</reference>
<dbReference type="OrthoDB" id="980604at2"/>
<organism evidence="2 3">
    <name type="scientific">Pontimicrobium aquaticum</name>
    <dbReference type="NCBI Taxonomy" id="2565367"/>
    <lineage>
        <taxon>Bacteria</taxon>
        <taxon>Pseudomonadati</taxon>
        <taxon>Bacteroidota</taxon>
        <taxon>Flavobacteriia</taxon>
        <taxon>Flavobacteriales</taxon>
        <taxon>Flavobacteriaceae</taxon>
        <taxon>Pontimicrobium</taxon>
    </lineage>
</organism>
<dbReference type="AlphaFoldDB" id="A0A4U0ES69"/>